<dbReference type="RefSeq" id="WP_106189149.1">
    <property type="nucleotide sequence ID" value="NZ_PVTF01000006.1"/>
</dbReference>
<dbReference type="OrthoDB" id="9793039at2"/>
<name>A0A2T0T4L2_9PSEU</name>
<dbReference type="InterPro" id="IPR004360">
    <property type="entry name" value="Glyas_Fos-R_dOase_dom"/>
</dbReference>
<accession>A0A2T0T4L2</accession>
<evidence type="ECO:0000313" key="3">
    <source>
        <dbReference type="Proteomes" id="UP000239494"/>
    </source>
</evidence>
<dbReference type="EMBL" id="PVTF01000006">
    <property type="protein sequence ID" value="PRY40625.1"/>
    <property type="molecule type" value="Genomic_DNA"/>
</dbReference>
<dbReference type="SUPFAM" id="SSF54593">
    <property type="entry name" value="Glyoxalase/Bleomycin resistance protein/Dihydroxybiphenyl dioxygenase"/>
    <property type="match status" value="2"/>
</dbReference>
<reference evidence="2 3" key="1">
    <citation type="submission" date="2018-03" db="EMBL/GenBank/DDBJ databases">
        <title>Genomic Encyclopedia of Archaeal and Bacterial Type Strains, Phase II (KMG-II): from individual species to whole genera.</title>
        <authorList>
            <person name="Goeker M."/>
        </authorList>
    </citation>
    <scope>NUCLEOTIDE SEQUENCE [LARGE SCALE GENOMIC DNA]</scope>
    <source>
        <strain evidence="2 3">DSM 44720</strain>
    </source>
</reference>
<dbReference type="PANTHER" id="PTHR33993:SF10">
    <property type="entry name" value="CONSERVED PROTEIN"/>
    <property type="match status" value="1"/>
</dbReference>
<protein>
    <recommendedName>
        <fullName evidence="1">VOC domain-containing protein</fullName>
    </recommendedName>
</protein>
<organism evidence="2 3">
    <name type="scientific">Umezawaea tangerina</name>
    <dbReference type="NCBI Taxonomy" id="84725"/>
    <lineage>
        <taxon>Bacteria</taxon>
        <taxon>Bacillati</taxon>
        <taxon>Actinomycetota</taxon>
        <taxon>Actinomycetes</taxon>
        <taxon>Pseudonocardiales</taxon>
        <taxon>Pseudonocardiaceae</taxon>
        <taxon>Umezawaea</taxon>
    </lineage>
</organism>
<gene>
    <name evidence="2" type="ORF">CLV43_106366</name>
</gene>
<dbReference type="InterPro" id="IPR052164">
    <property type="entry name" value="Anthracycline_SecMetBiosynth"/>
</dbReference>
<dbReference type="Proteomes" id="UP000239494">
    <property type="component" value="Unassembled WGS sequence"/>
</dbReference>
<dbReference type="PANTHER" id="PTHR33993">
    <property type="entry name" value="GLYOXALASE-RELATED"/>
    <property type="match status" value="1"/>
</dbReference>
<comment type="caution">
    <text evidence="2">The sequence shown here is derived from an EMBL/GenBank/DDBJ whole genome shotgun (WGS) entry which is preliminary data.</text>
</comment>
<dbReference type="InterPro" id="IPR029068">
    <property type="entry name" value="Glyas_Bleomycin-R_OHBP_Dase"/>
</dbReference>
<dbReference type="Pfam" id="PF00903">
    <property type="entry name" value="Glyoxalase"/>
    <property type="match status" value="2"/>
</dbReference>
<feature type="domain" description="VOC" evidence="1">
    <location>
        <begin position="138"/>
        <end position="249"/>
    </location>
</feature>
<dbReference type="PROSITE" id="PS51819">
    <property type="entry name" value="VOC"/>
    <property type="match status" value="2"/>
</dbReference>
<keyword evidence="3" id="KW-1185">Reference proteome</keyword>
<sequence>MVTRETSWPAGTPCWADLGADVDKSTAFYSALFGWEVDKLETAVLGYWTATLGGRNAAGLGAQQDMAQPPQWTTYLATDDADATAAKIFEAGGHVVVAPMDVEDQGRIAIAVDTAGAMFGIWQAGSHTGLQVTGESGSITWSENTTQDFDGSQKFYADVFGYSYADLSDDDSQYATITLGGDTVGGIGSAFGDAPSAWLTYFAVADTDAAVAKVAELGGWVVMPPTDSPNGRAAVVSDDQGAVFAVIDPSTKA</sequence>
<dbReference type="InterPro" id="IPR037523">
    <property type="entry name" value="VOC_core"/>
</dbReference>
<evidence type="ECO:0000259" key="1">
    <source>
        <dbReference type="PROSITE" id="PS51819"/>
    </source>
</evidence>
<dbReference type="AlphaFoldDB" id="A0A2T0T4L2"/>
<dbReference type="Gene3D" id="3.10.180.10">
    <property type="entry name" value="2,3-Dihydroxybiphenyl 1,2-Dioxygenase, domain 1"/>
    <property type="match status" value="2"/>
</dbReference>
<dbReference type="CDD" id="cd07247">
    <property type="entry name" value="SgaA_N_like"/>
    <property type="match status" value="2"/>
</dbReference>
<evidence type="ECO:0000313" key="2">
    <source>
        <dbReference type="EMBL" id="PRY40625.1"/>
    </source>
</evidence>
<feature type="domain" description="VOC" evidence="1">
    <location>
        <begin position="11"/>
        <end position="124"/>
    </location>
</feature>
<proteinExistence type="predicted"/>